<protein>
    <recommendedName>
        <fullName evidence="4">Secreted protein</fullName>
    </recommendedName>
</protein>
<accession>A0ABU9E3M1</accession>
<keyword evidence="3" id="KW-1185">Reference proteome</keyword>
<feature type="transmembrane region" description="Helical" evidence="1">
    <location>
        <begin position="12"/>
        <end position="30"/>
    </location>
</feature>
<dbReference type="EMBL" id="JBBPCB010000017">
    <property type="protein sequence ID" value="MEK8181255.1"/>
    <property type="molecule type" value="Genomic_DNA"/>
</dbReference>
<evidence type="ECO:0000313" key="3">
    <source>
        <dbReference type="Proteomes" id="UP001491349"/>
    </source>
</evidence>
<keyword evidence="1" id="KW-1133">Transmembrane helix</keyword>
<dbReference type="RefSeq" id="WP_341432526.1">
    <property type="nucleotide sequence ID" value="NZ_JBBPCB010000017.1"/>
</dbReference>
<evidence type="ECO:0008006" key="4">
    <source>
        <dbReference type="Google" id="ProtNLM"/>
    </source>
</evidence>
<proteinExistence type="predicted"/>
<comment type="caution">
    <text evidence="2">The sequence shown here is derived from an EMBL/GenBank/DDBJ whole genome shotgun (WGS) entry which is preliminary data.</text>
</comment>
<keyword evidence="1" id="KW-0812">Transmembrane</keyword>
<dbReference type="Proteomes" id="UP001491349">
    <property type="component" value="Unassembled WGS sequence"/>
</dbReference>
<reference evidence="2 3" key="1">
    <citation type="submission" date="2024-04" db="EMBL/GenBank/DDBJ databases">
        <title>draft genome sequnece of Flavobacterium buctense JCM 30750.</title>
        <authorList>
            <person name="Kim D.-U."/>
        </authorList>
    </citation>
    <scope>NUCLEOTIDE SEQUENCE [LARGE SCALE GENOMIC DNA]</scope>
    <source>
        <strain evidence="2 3">JCM 30750</strain>
    </source>
</reference>
<gene>
    <name evidence="2" type="ORF">WMW71_12985</name>
</gene>
<keyword evidence="1" id="KW-0472">Membrane</keyword>
<name>A0ABU9E3M1_9FLAO</name>
<evidence type="ECO:0000313" key="2">
    <source>
        <dbReference type="EMBL" id="MEK8181255.1"/>
    </source>
</evidence>
<sequence>MGKTTEKYKKKLYVFLSLNILCHGGFTINANTNIIEITRQSLFKISIIRDSLTVVLGIVANVPRLRDCCDASELRTFC</sequence>
<organism evidence="2 3">
    <name type="scientific">Flavobacterium buctense</name>
    <dbReference type="NCBI Taxonomy" id="1648146"/>
    <lineage>
        <taxon>Bacteria</taxon>
        <taxon>Pseudomonadati</taxon>
        <taxon>Bacteroidota</taxon>
        <taxon>Flavobacteriia</taxon>
        <taxon>Flavobacteriales</taxon>
        <taxon>Flavobacteriaceae</taxon>
        <taxon>Flavobacterium</taxon>
    </lineage>
</organism>
<evidence type="ECO:0000256" key="1">
    <source>
        <dbReference type="SAM" id="Phobius"/>
    </source>
</evidence>